<reference evidence="1" key="1">
    <citation type="submission" date="2022-04" db="EMBL/GenBank/DDBJ databases">
        <title>Genome of the entomopathogenic fungus Entomophthora muscae.</title>
        <authorList>
            <person name="Elya C."/>
            <person name="Lovett B.R."/>
            <person name="Lee E."/>
            <person name="Macias A.M."/>
            <person name="Hajek A.E."/>
            <person name="De Bivort B.L."/>
            <person name="Kasson M.T."/>
            <person name="De Fine Licht H.H."/>
            <person name="Stajich J.E."/>
        </authorList>
    </citation>
    <scope>NUCLEOTIDE SEQUENCE</scope>
    <source>
        <strain evidence="1">Berkeley</strain>
    </source>
</reference>
<keyword evidence="2" id="KW-1185">Reference proteome</keyword>
<comment type="caution">
    <text evidence="1">The sequence shown here is derived from an EMBL/GenBank/DDBJ whole genome shotgun (WGS) entry which is preliminary data.</text>
</comment>
<protein>
    <submittedName>
        <fullName evidence="1">Uncharacterized protein</fullName>
    </submittedName>
</protein>
<proteinExistence type="predicted"/>
<evidence type="ECO:0000313" key="1">
    <source>
        <dbReference type="EMBL" id="KAJ9055394.1"/>
    </source>
</evidence>
<organism evidence="1 2">
    <name type="scientific">Entomophthora muscae</name>
    <dbReference type="NCBI Taxonomy" id="34485"/>
    <lineage>
        <taxon>Eukaryota</taxon>
        <taxon>Fungi</taxon>
        <taxon>Fungi incertae sedis</taxon>
        <taxon>Zoopagomycota</taxon>
        <taxon>Entomophthoromycotina</taxon>
        <taxon>Entomophthoromycetes</taxon>
        <taxon>Entomophthorales</taxon>
        <taxon>Entomophthoraceae</taxon>
        <taxon>Entomophthora</taxon>
    </lineage>
</organism>
<name>A0ACC2RZC4_9FUNG</name>
<sequence length="83" mass="8952">VSHVLPLDAHTSGYFSSTLDGILVDLFSRMGAGLSQFGSPLLHYPTVCAAPTVPPHGTLYPEGRLFQLICNPVQCDKWRPGSI</sequence>
<feature type="non-terminal residue" evidence="1">
    <location>
        <position position="1"/>
    </location>
</feature>
<dbReference type="Proteomes" id="UP001165960">
    <property type="component" value="Unassembled WGS sequence"/>
</dbReference>
<evidence type="ECO:0000313" key="2">
    <source>
        <dbReference type="Proteomes" id="UP001165960"/>
    </source>
</evidence>
<gene>
    <name evidence="1" type="ORF">DSO57_1004256</name>
</gene>
<dbReference type="EMBL" id="QTSX02006400">
    <property type="protein sequence ID" value="KAJ9055394.1"/>
    <property type="molecule type" value="Genomic_DNA"/>
</dbReference>
<accession>A0ACC2RZC4</accession>